<dbReference type="PANTHER" id="PTHR47424">
    <property type="entry name" value="REGULATORY PROTEIN GAL4"/>
    <property type="match status" value="1"/>
</dbReference>
<evidence type="ECO:0000313" key="9">
    <source>
        <dbReference type="Proteomes" id="UP000813461"/>
    </source>
</evidence>
<dbReference type="Proteomes" id="UP000813461">
    <property type="component" value="Unassembled WGS sequence"/>
</dbReference>
<dbReference type="InterPro" id="IPR051127">
    <property type="entry name" value="Fungal_SecMet_Regulators"/>
</dbReference>
<dbReference type="SUPFAM" id="SSF57701">
    <property type="entry name" value="Zn2/Cys6 DNA-binding domain"/>
    <property type="match status" value="1"/>
</dbReference>
<dbReference type="Pfam" id="PF04082">
    <property type="entry name" value="Fungal_trans"/>
    <property type="match status" value="1"/>
</dbReference>
<dbReference type="SMART" id="SM00906">
    <property type="entry name" value="Fungal_trans"/>
    <property type="match status" value="1"/>
</dbReference>
<feature type="region of interest" description="Disordered" evidence="6">
    <location>
        <begin position="1"/>
        <end position="23"/>
    </location>
</feature>
<dbReference type="CDD" id="cd12148">
    <property type="entry name" value="fungal_TF_MHR"/>
    <property type="match status" value="1"/>
</dbReference>
<dbReference type="GO" id="GO:0006351">
    <property type="term" value="P:DNA-templated transcription"/>
    <property type="evidence" value="ECO:0007669"/>
    <property type="project" value="InterPro"/>
</dbReference>
<keyword evidence="2" id="KW-0805">Transcription regulation</keyword>
<dbReference type="PROSITE" id="PS50048">
    <property type="entry name" value="ZN2_CY6_FUNGAL_2"/>
    <property type="match status" value="1"/>
</dbReference>
<dbReference type="Gene3D" id="4.10.240.10">
    <property type="entry name" value="Zn(2)-C6 fungal-type DNA-binding domain"/>
    <property type="match status" value="1"/>
</dbReference>
<dbReference type="GO" id="GO:0008270">
    <property type="term" value="F:zinc ion binding"/>
    <property type="evidence" value="ECO:0007669"/>
    <property type="project" value="InterPro"/>
</dbReference>
<dbReference type="CDD" id="cd00067">
    <property type="entry name" value="GAL4"/>
    <property type="match status" value="1"/>
</dbReference>
<dbReference type="InterPro" id="IPR007219">
    <property type="entry name" value="XnlR_reg_dom"/>
</dbReference>
<evidence type="ECO:0000313" key="8">
    <source>
        <dbReference type="EMBL" id="KAH7092574.1"/>
    </source>
</evidence>
<keyword evidence="9" id="KW-1185">Reference proteome</keyword>
<name>A0A8K0RC57_9PLEO</name>
<dbReference type="InterPro" id="IPR001138">
    <property type="entry name" value="Zn2Cys6_DnaBD"/>
</dbReference>
<keyword evidence="1" id="KW-0479">Metal-binding</keyword>
<dbReference type="SMART" id="SM00066">
    <property type="entry name" value="GAL4"/>
    <property type="match status" value="1"/>
</dbReference>
<evidence type="ECO:0000256" key="3">
    <source>
        <dbReference type="ARBA" id="ARBA00023125"/>
    </source>
</evidence>
<feature type="compositionally biased region" description="Polar residues" evidence="6">
    <location>
        <begin position="1"/>
        <end position="15"/>
    </location>
</feature>
<evidence type="ECO:0000259" key="7">
    <source>
        <dbReference type="PROSITE" id="PS50048"/>
    </source>
</evidence>
<dbReference type="OrthoDB" id="3266505at2759"/>
<keyword evidence="5" id="KW-0539">Nucleus</keyword>
<sequence length="701" mass="78661">MQSNQASTPDSSATPRQRLPVNPRRVKVPAEARKRVVRACNACNVRRVKCTGEQPCQRCRKVSRECEYPAPETDKSALKNEVEQLRQRCAALEQRLQLIAPDDAADVLCQIECGDLTTCSSTPTFHPASSGTNDADDEDGRLLCDQDGTSRYVGETSGATFLDNLKHFMMTLVPLTYLPDSQDGSSFVRTVGQYQTFDSRPLPNPEVDRLWLPSQTEMTAMLTELRYYIQDGNGSYASGGIYWWGDLSKLPASEASSASLNAMKTEDSFRHLAFHHVCFALASSVGYTSFRHSEQHTSEAYFKRARLLIGNPLDTVRFTLSDVPVLTLMAFYLIEINRRDSAFMYVGLAIRIALIHGAFRHCEHETDRRAYWTLYILDRWLCVLMGRPPTIADEAIRIPLPTDHPSLPPCAGLRAHVDLSKISGYILCETFKIAPRNCKSNYATNNIDIALKMLQTWHDHLPTALQQDDSILHSNPSCPLPHMDPSCALLHMAHNQLIVLTTRPVLLAAVKRAVAQHLAQGRPPPPCQARHIHACSAAAYRNLLWAQQINLSGRRLLQAGLHFVFNAAVVLLLDRILEAISRTLLGDLSSDDPHTSSINFAIRIFEEEARTGTNYPRDCFKVLQDLRALTDHYLAYRDSDELHQRNFSTYIDNAHLANIGGDITMDLQATAVNFGDHDAVYEQMMPWLQPDGLQLQNNFFV</sequence>
<evidence type="ECO:0000256" key="1">
    <source>
        <dbReference type="ARBA" id="ARBA00022723"/>
    </source>
</evidence>
<dbReference type="Pfam" id="PF00172">
    <property type="entry name" value="Zn_clus"/>
    <property type="match status" value="1"/>
</dbReference>
<organism evidence="8 9">
    <name type="scientific">Paraphoma chrysanthemicola</name>
    <dbReference type="NCBI Taxonomy" id="798071"/>
    <lineage>
        <taxon>Eukaryota</taxon>
        <taxon>Fungi</taxon>
        <taxon>Dikarya</taxon>
        <taxon>Ascomycota</taxon>
        <taxon>Pezizomycotina</taxon>
        <taxon>Dothideomycetes</taxon>
        <taxon>Pleosporomycetidae</taxon>
        <taxon>Pleosporales</taxon>
        <taxon>Pleosporineae</taxon>
        <taxon>Phaeosphaeriaceae</taxon>
        <taxon>Paraphoma</taxon>
    </lineage>
</organism>
<comment type="caution">
    <text evidence="8">The sequence shown here is derived from an EMBL/GenBank/DDBJ whole genome shotgun (WGS) entry which is preliminary data.</text>
</comment>
<evidence type="ECO:0000256" key="6">
    <source>
        <dbReference type="SAM" id="MobiDB-lite"/>
    </source>
</evidence>
<dbReference type="GO" id="GO:0000981">
    <property type="term" value="F:DNA-binding transcription factor activity, RNA polymerase II-specific"/>
    <property type="evidence" value="ECO:0007669"/>
    <property type="project" value="InterPro"/>
</dbReference>
<evidence type="ECO:0000256" key="4">
    <source>
        <dbReference type="ARBA" id="ARBA00023163"/>
    </source>
</evidence>
<proteinExistence type="predicted"/>
<protein>
    <recommendedName>
        <fullName evidence="7">Zn(2)-C6 fungal-type domain-containing protein</fullName>
    </recommendedName>
</protein>
<evidence type="ECO:0000256" key="2">
    <source>
        <dbReference type="ARBA" id="ARBA00023015"/>
    </source>
</evidence>
<dbReference type="InterPro" id="IPR036864">
    <property type="entry name" value="Zn2-C6_fun-type_DNA-bd_sf"/>
</dbReference>
<evidence type="ECO:0000256" key="5">
    <source>
        <dbReference type="ARBA" id="ARBA00023242"/>
    </source>
</evidence>
<reference evidence="8" key="1">
    <citation type="journal article" date="2021" name="Nat. Commun.">
        <title>Genetic determinants of endophytism in the Arabidopsis root mycobiome.</title>
        <authorList>
            <person name="Mesny F."/>
            <person name="Miyauchi S."/>
            <person name="Thiergart T."/>
            <person name="Pickel B."/>
            <person name="Atanasova L."/>
            <person name="Karlsson M."/>
            <person name="Huettel B."/>
            <person name="Barry K.W."/>
            <person name="Haridas S."/>
            <person name="Chen C."/>
            <person name="Bauer D."/>
            <person name="Andreopoulos W."/>
            <person name="Pangilinan J."/>
            <person name="LaButti K."/>
            <person name="Riley R."/>
            <person name="Lipzen A."/>
            <person name="Clum A."/>
            <person name="Drula E."/>
            <person name="Henrissat B."/>
            <person name="Kohler A."/>
            <person name="Grigoriev I.V."/>
            <person name="Martin F.M."/>
            <person name="Hacquard S."/>
        </authorList>
    </citation>
    <scope>NUCLEOTIDE SEQUENCE</scope>
    <source>
        <strain evidence="8">MPI-SDFR-AT-0120</strain>
    </source>
</reference>
<dbReference type="PANTHER" id="PTHR47424:SF3">
    <property type="entry name" value="REGULATORY PROTEIN GAL4"/>
    <property type="match status" value="1"/>
</dbReference>
<gene>
    <name evidence="8" type="ORF">FB567DRAFT_434882</name>
</gene>
<keyword evidence="4" id="KW-0804">Transcription</keyword>
<accession>A0A8K0RC57</accession>
<feature type="domain" description="Zn(2)-C6 fungal-type" evidence="7">
    <location>
        <begin position="39"/>
        <end position="68"/>
    </location>
</feature>
<dbReference type="EMBL" id="JAGMVJ010000003">
    <property type="protein sequence ID" value="KAH7092574.1"/>
    <property type="molecule type" value="Genomic_DNA"/>
</dbReference>
<dbReference type="GO" id="GO:0003677">
    <property type="term" value="F:DNA binding"/>
    <property type="evidence" value="ECO:0007669"/>
    <property type="project" value="UniProtKB-KW"/>
</dbReference>
<keyword evidence="3" id="KW-0238">DNA-binding</keyword>
<dbReference type="AlphaFoldDB" id="A0A8K0RC57"/>